<dbReference type="InterPro" id="IPR022812">
    <property type="entry name" value="Dynamin"/>
</dbReference>
<dbReference type="Proteomes" id="UP000078237">
    <property type="component" value="Unassembled WGS sequence"/>
</dbReference>
<dbReference type="AlphaFoldDB" id="A0A175VY03"/>
<dbReference type="EMBL" id="LCTW02000231">
    <property type="protein sequence ID" value="KXX76061.1"/>
    <property type="molecule type" value="Genomic_DNA"/>
</dbReference>
<keyword evidence="3" id="KW-0175">Coiled coil</keyword>
<dbReference type="PRINTS" id="PR00195">
    <property type="entry name" value="DYNAMIN"/>
</dbReference>
<evidence type="ECO:0000259" key="5">
    <source>
        <dbReference type="PROSITE" id="PS51388"/>
    </source>
</evidence>
<dbReference type="GO" id="GO:0005874">
    <property type="term" value="C:microtubule"/>
    <property type="evidence" value="ECO:0007669"/>
    <property type="project" value="TreeGrafter"/>
</dbReference>
<dbReference type="GO" id="GO:0000266">
    <property type="term" value="P:mitochondrial fission"/>
    <property type="evidence" value="ECO:0007669"/>
    <property type="project" value="TreeGrafter"/>
</dbReference>
<dbReference type="PROSITE" id="PS51388">
    <property type="entry name" value="GED"/>
    <property type="match status" value="1"/>
</dbReference>
<dbReference type="InterPro" id="IPR000375">
    <property type="entry name" value="Dynamin_stalk"/>
</dbReference>
<dbReference type="InterPro" id="IPR001401">
    <property type="entry name" value="Dynamin_GTPase"/>
</dbReference>
<dbReference type="InterPro" id="IPR045063">
    <property type="entry name" value="Dynamin_N"/>
</dbReference>
<proteinExistence type="predicted"/>
<dbReference type="SMART" id="SM00053">
    <property type="entry name" value="DYNc"/>
    <property type="match status" value="1"/>
</dbReference>
<dbReference type="GO" id="GO:0016559">
    <property type="term" value="P:peroxisome fission"/>
    <property type="evidence" value="ECO:0007669"/>
    <property type="project" value="TreeGrafter"/>
</dbReference>
<dbReference type="PANTHER" id="PTHR11566">
    <property type="entry name" value="DYNAMIN"/>
    <property type="match status" value="1"/>
</dbReference>
<dbReference type="GO" id="GO:0003924">
    <property type="term" value="F:GTPase activity"/>
    <property type="evidence" value="ECO:0007669"/>
    <property type="project" value="InterPro"/>
</dbReference>
<evidence type="ECO:0000256" key="1">
    <source>
        <dbReference type="ARBA" id="ARBA00022741"/>
    </source>
</evidence>
<dbReference type="GO" id="GO:0008017">
    <property type="term" value="F:microtubule binding"/>
    <property type="evidence" value="ECO:0007669"/>
    <property type="project" value="TreeGrafter"/>
</dbReference>
<comment type="caution">
    <text evidence="6">The sequence shown here is derived from an EMBL/GenBank/DDBJ whole genome shotgun (WGS) entry which is preliminary data.</text>
</comment>
<feature type="domain" description="GED" evidence="5">
    <location>
        <begin position="602"/>
        <end position="693"/>
    </location>
</feature>
<gene>
    <name evidence="6" type="ORF">MMYC01_208257</name>
</gene>
<dbReference type="PANTHER" id="PTHR11566:SF149">
    <property type="entry name" value="GTPASE, PUTATIVE (AFU_ORTHOLOGUE AFUA_6G11890)-RELATED"/>
    <property type="match status" value="1"/>
</dbReference>
<feature type="region of interest" description="Disordered" evidence="4">
    <location>
        <begin position="712"/>
        <end position="752"/>
    </location>
</feature>
<name>A0A175VY03_9PEZI</name>
<dbReference type="InterPro" id="IPR020850">
    <property type="entry name" value="GED_dom"/>
</dbReference>
<keyword evidence="1" id="KW-0547">Nucleotide-binding</keyword>
<dbReference type="Pfam" id="PF00350">
    <property type="entry name" value="Dynamin_N"/>
    <property type="match status" value="1"/>
</dbReference>
<dbReference type="STRING" id="100816.A0A175VY03"/>
<protein>
    <submittedName>
        <fullName evidence="6">Interferon-induced GTP-binding protein Mx</fullName>
    </submittedName>
</protein>
<evidence type="ECO:0000313" key="6">
    <source>
        <dbReference type="EMBL" id="KXX76061.1"/>
    </source>
</evidence>
<feature type="coiled-coil region" evidence="3">
    <location>
        <begin position="647"/>
        <end position="674"/>
    </location>
</feature>
<evidence type="ECO:0000256" key="2">
    <source>
        <dbReference type="ARBA" id="ARBA00023134"/>
    </source>
</evidence>
<dbReference type="GO" id="GO:0005525">
    <property type="term" value="F:GTP binding"/>
    <property type="evidence" value="ECO:0007669"/>
    <property type="project" value="InterPro"/>
</dbReference>
<dbReference type="VEuPathDB" id="FungiDB:MMYC01_208257"/>
<dbReference type="GO" id="GO:0016020">
    <property type="term" value="C:membrane"/>
    <property type="evidence" value="ECO:0007669"/>
    <property type="project" value="TreeGrafter"/>
</dbReference>
<dbReference type="OrthoDB" id="415706at2759"/>
<accession>A0A175VY03</accession>
<keyword evidence="2" id="KW-0342">GTP-binding</keyword>
<evidence type="ECO:0000256" key="3">
    <source>
        <dbReference type="SAM" id="Coils"/>
    </source>
</evidence>
<sequence>MDTLSTTEQTPLVFDWDPLTQLNSPDAKALLDTIDNLRELNIGDISDLPQIIVVGDRSSGKSSVLEAISRVPFPVNGDLCTRFATELVFRRSTETSVTVSIQIANYAPSTADDAAPHQLLVSKTSSFDKDTLPDTFREVQEIIGIGEGGAKFFKNILRVEVASSEIYPLTLVDLPGILHNATADQDLEGNEIVHEIVDNYMRQPKSIILVVIAANNELANQVFLQEARKHDPHGNAPLESSLSQILLAPHLPTSDSISILSRVARICTSSPSVGVESLRERLRKVLLDHVRARLPNLIYDIETNLRNCQEELSQLGKPRSSPEELRSYLLGIADDFQQLARDAVEGRYSNDKFFGSINQKGAKLRARLRNLNRAFTAIMMTKGARYKIELDEPDTSEDLGNNGRDDEFPEYLQELIDEYNVPDPELKPEEELNTELQLQASHNQAKEFPGEANGELARQLFREQAAPWQDIASVHLRQTLKASKEFVEQAFVHIIGADMTTLEAILSGCVDPFFEEKEEMLQIKLRELLVPYINVYGLPLENEFRERMEKRTLLRLAGRLSERLEQRNPELFSPNPVELLSRYDIKQAVIASEESKSDEFGTRKVIDMMMTYYDMSLRTFVDNVINLAVESCLVCDIPTILTPRKVNAMSTDRMKELASESEEIQNQRLYLQNEVKILTEALRKCQRHKPRELIGTFDENYSQPGHLIHLVLDPDPHLQGSGTGASPGDGYKQPSFINSDSPSPLPSYPSFDDALSAQCRSFT</sequence>
<dbReference type="GO" id="GO:0048312">
    <property type="term" value="P:intracellular distribution of mitochondria"/>
    <property type="evidence" value="ECO:0007669"/>
    <property type="project" value="TreeGrafter"/>
</dbReference>
<dbReference type="SUPFAM" id="SSF52540">
    <property type="entry name" value="P-loop containing nucleoside triphosphate hydrolases"/>
    <property type="match status" value="1"/>
</dbReference>
<dbReference type="Gene3D" id="3.40.50.300">
    <property type="entry name" value="P-loop containing nucleotide triphosphate hydrolases"/>
    <property type="match status" value="2"/>
</dbReference>
<dbReference type="Pfam" id="PF01031">
    <property type="entry name" value="Dynamin_M"/>
    <property type="match status" value="1"/>
</dbReference>
<dbReference type="GO" id="GO:0005739">
    <property type="term" value="C:mitochondrion"/>
    <property type="evidence" value="ECO:0007669"/>
    <property type="project" value="TreeGrafter"/>
</dbReference>
<dbReference type="GO" id="GO:0006897">
    <property type="term" value="P:endocytosis"/>
    <property type="evidence" value="ECO:0007669"/>
    <property type="project" value="TreeGrafter"/>
</dbReference>
<organism evidence="6 7">
    <name type="scientific">Madurella mycetomatis</name>
    <dbReference type="NCBI Taxonomy" id="100816"/>
    <lineage>
        <taxon>Eukaryota</taxon>
        <taxon>Fungi</taxon>
        <taxon>Dikarya</taxon>
        <taxon>Ascomycota</taxon>
        <taxon>Pezizomycotina</taxon>
        <taxon>Sordariomycetes</taxon>
        <taxon>Sordariomycetidae</taxon>
        <taxon>Sordariales</taxon>
        <taxon>Sordariales incertae sedis</taxon>
        <taxon>Madurella</taxon>
    </lineage>
</organism>
<evidence type="ECO:0000256" key="4">
    <source>
        <dbReference type="SAM" id="MobiDB-lite"/>
    </source>
</evidence>
<evidence type="ECO:0000313" key="7">
    <source>
        <dbReference type="Proteomes" id="UP000078237"/>
    </source>
</evidence>
<dbReference type="InterPro" id="IPR027417">
    <property type="entry name" value="P-loop_NTPase"/>
</dbReference>
<keyword evidence="7" id="KW-1185">Reference proteome</keyword>
<reference evidence="6 7" key="1">
    <citation type="journal article" date="2016" name="Genome Announc.">
        <title>Genome Sequence of Madurella mycetomatis mm55, Isolated from a Human Mycetoma Case in Sudan.</title>
        <authorList>
            <person name="Smit S."/>
            <person name="Derks M.F."/>
            <person name="Bervoets S."/>
            <person name="Fahal A."/>
            <person name="van Leeuwen W."/>
            <person name="van Belkum A."/>
            <person name="van de Sande W.W."/>
        </authorList>
    </citation>
    <scope>NUCLEOTIDE SEQUENCE [LARGE SCALE GENOMIC DNA]</scope>
    <source>
        <strain evidence="7">mm55</strain>
    </source>
</reference>